<proteinExistence type="predicted"/>
<keyword evidence="1" id="KW-0812">Transmembrane</keyword>
<dbReference type="EMBL" id="QRDT01000017">
    <property type="protein sequence ID" value="RED30305.1"/>
    <property type="molecule type" value="Genomic_DNA"/>
</dbReference>
<feature type="transmembrane region" description="Helical" evidence="1">
    <location>
        <begin position="21"/>
        <end position="43"/>
    </location>
</feature>
<evidence type="ECO:0000313" key="4">
    <source>
        <dbReference type="Proteomes" id="UP000252631"/>
    </source>
</evidence>
<gene>
    <name evidence="2" type="ORF">BJ125_11733</name>
    <name evidence="3" type="ORF">SAMN05892882_11733</name>
</gene>
<dbReference type="AlphaFoldDB" id="A0A336JX09"/>
<keyword evidence="1" id="KW-0472">Membrane</keyword>
<keyword evidence="1" id="KW-1133">Transmembrane helix</keyword>
<feature type="transmembrane region" description="Helical" evidence="1">
    <location>
        <begin position="49"/>
        <end position="67"/>
    </location>
</feature>
<keyword evidence="5" id="KW-1185">Reference proteome</keyword>
<evidence type="ECO:0000313" key="2">
    <source>
        <dbReference type="EMBL" id="RED30305.1"/>
    </source>
</evidence>
<dbReference type="Proteomes" id="UP000252631">
    <property type="component" value="Unassembled WGS sequence"/>
</dbReference>
<dbReference type="EMBL" id="UFQQ01000017">
    <property type="protein sequence ID" value="SSW92174.1"/>
    <property type="molecule type" value="Genomic_DNA"/>
</dbReference>
<accession>A0A336JX09</accession>
<evidence type="ECO:0000256" key="1">
    <source>
        <dbReference type="SAM" id="Phobius"/>
    </source>
</evidence>
<name>A0A336JX09_9BRAD</name>
<dbReference type="Proteomes" id="UP000256343">
    <property type="component" value="Unassembled WGS sequence"/>
</dbReference>
<organism evidence="3 4">
    <name type="scientific">Rhodopseudomonas pentothenatexigens</name>
    <dbReference type="NCBI Taxonomy" id="999699"/>
    <lineage>
        <taxon>Bacteria</taxon>
        <taxon>Pseudomonadati</taxon>
        <taxon>Pseudomonadota</taxon>
        <taxon>Alphaproteobacteria</taxon>
        <taxon>Hyphomicrobiales</taxon>
        <taxon>Nitrobacteraceae</taxon>
        <taxon>Rhodopseudomonas</taxon>
    </lineage>
</organism>
<reference evidence="2 5" key="2">
    <citation type="submission" date="2018-07" db="EMBL/GenBank/DDBJ databases">
        <title>Genomic Encyclopedia of Archaeal and Bacterial Type Strains, Phase II (KMG-II): from individual species to whole genera.</title>
        <authorList>
            <person name="Goeker M."/>
        </authorList>
    </citation>
    <scope>NUCLEOTIDE SEQUENCE [LARGE SCALE GENOMIC DNA]</scope>
    <source>
        <strain evidence="2 5">JA575</strain>
    </source>
</reference>
<evidence type="ECO:0000313" key="5">
    <source>
        <dbReference type="Proteomes" id="UP000256343"/>
    </source>
</evidence>
<evidence type="ECO:0000313" key="3">
    <source>
        <dbReference type="EMBL" id="SSW92174.1"/>
    </source>
</evidence>
<dbReference type="RefSeq" id="WP_114359323.1">
    <property type="nucleotide sequence ID" value="NZ_QRDT01000017.1"/>
</dbReference>
<sequence>MPKWPMPKLSRKNAGRLAGAGVVAVAVAAVVSVTMVSGIGLSGASVREWALNLASLVVAFLLIAGVGRRQNDKR</sequence>
<dbReference type="OrthoDB" id="8141436at2"/>
<protein>
    <submittedName>
        <fullName evidence="3">Uncharacterized protein</fullName>
    </submittedName>
</protein>
<reference evidence="3 4" key="1">
    <citation type="submission" date="2017-08" db="EMBL/GenBank/DDBJ databases">
        <authorList>
            <person name="de Groot N.N."/>
        </authorList>
    </citation>
    <scope>NUCLEOTIDE SEQUENCE [LARGE SCALE GENOMIC DNA]</scope>
    <source>
        <strain evidence="3 4">JA575</strain>
    </source>
</reference>